<dbReference type="OrthoDB" id="9764644at2"/>
<reference evidence="3" key="1">
    <citation type="submission" date="2017-02" db="EMBL/GenBank/DDBJ databases">
        <authorList>
            <person name="Varghese N."/>
            <person name="Submissions S."/>
        </authorList>
    </citation>
    <scope>NUCLEOTIDE SEQUENCE [LARGE SCALE GENOMIC DNA]</scope>
    <source>
        <strain evidence="3">DSM 16521</strain>
    </source>
</reference>
<feature type="domain" description="Phosphoribulokinase/uridine kinase" evidence="1">
    <location>
        <begin position="288"/>
        <end position="484"/>
    </location>
</feature>
<dbReference type="InterPro" id="IPR018163">
    <property type="entry name" value="Thr/Ala-tRNA-synth_IIc_edit"/>
</dbReference>
<sequence>MAQAELKQGLATTITVADYLKQQHIIPRSPIVAAKVNNLLKPLTAEIDPEQDKIEFVDLTSDEGLRIYRRSLYFLLTIAAKQLFPECQISIEHSLGAGVYCEFRPACPLDLEDAALALEKRMRELVAADLPFTTWKGSKKDAYQILLQQGHTDKARILRNRVRGEVELARFGEIYDYFTGFLVPSTGYLTVFGLRPYLEGFVLQLPDKQNPFQVVPFYEQKKLALVYDESKDWIRNLDLHNVEDINKIIGSGQFADLVLVAEARHEKKISEIAEAISACCEQAQLVLVAGPSSSGKTTFTQRLRIQLLASGIKPLAISLDDYFVNREDTPKDENGNYDFESIDALDLPLFNQHLVQLLAGEEVEIPRFNFVTGRREWTGNKLQLKPRQVLIIEGIHGLNERLTAQVPSSQKIKIYVSALTHVNIDKTNQIHSSDIRLLRRICRDAQFRGSPAARTIAMWPAVRRGEERNIFPFQEEADFVFNSGLVYELAVLKNLAEPLLKQITPDQAEYSEAVRLLEFLRYFLAAPADVVPNNSVLREFIGGCCFYH</sequence>
<dbReference type="RefSeq" id="WP_078665130.1">
    <property type="nucleotide sequence ID" value="NZ_FUXM01000008.1"/>
</dbReference>
<dbReference type="SUPFAM" id="SSF55186">
    <property type="entry name" value="ThrRS/AlaRS common domain"/>
    <property type="match status" value="1"/>
</dbReference>
<dbReference type="AlphaFoldDB" id="A0A1T4NV10"/>
<evidence type="ECO:0000259" key="1">
    <source>
        <dbReference type="Pfam" id="PF00485"/>
    </source>
</evidence>
<protein>
    <submittedName>
        <fullName evidence="2">Uridine kinase</fullName>
    </submittedName>
</protein>
<gene>
    <name evidence="2" type="ORF">SAMN02745885_01038</name>
</gene>
<proteinExistence type="predicted"/>
<evidence type="ECO:0000313" key="2">
    <source>
        <dbReference type="EMBL" id="SJZ83043.1"/>
    </source>
</evidence>
<dbReference type="CDD" id="cd02028">
    <property type="entry name" value="UMPK_like"/>
    <property type="match status" value="1"/>
</dbReference>
<dbReference type="Pfam" id="PF00485">
    <property type="entry name" value="PRK"/>
    <property type="match status" value="1"/>
</dbReference>
<organism evidence="2 3">
    <name type="scientific">Carboxydocella sporoproducens DSM 16521</name>
    <dbReference type="NCBI Taxonomy" id="1121270"/>
    <lineage>
        <taxon>Bacteria</taxon>
        <taxon>Bacillati</taxon>
        <taxon>Bacillota</taxon>
        <taxon>Clostridia</taxon>
        <taxon>Eubacteriales</taxon>
        <taxon>Clostridiales Family XVI. Incertae Sedis</taxon>
        <taxon>Carboxydocella</taxon>
    </lineage>
</organism>
<keyword evidence="2" id="KW-0418">Kinase</keyword>
<evidence type="ECO:0000313" key="3">
    <source>
        <dbReference type="Proteomes" id="UP000189933"/>
    </source>
</evidence>
<dbReference type="GO" id="GO:0016301">
    <property type="term" value="F:kinase activity"/>
    <property type="evidence" value="ECO:0007669"/>
    <property type="project" value="UniProtKB-KW"/>
</dbReference>
<dbReference type="Gene3D" id="3.30.980.10">
    <property type="entry name" value="Threonyl-trna Synthetase, Chain A, domain 2"/>
    <property type="match status" value="1"/>
</dbReference>
<accession>A0A1T4NV10</accession>
<dbReference type="InterPro" id="IPR027417">
    <property type="entry name" value="P-loop_NTPase"/>
</dbReference>
<keyword evidence="2" id="KW-0808">Transferase</keyword>
<dbReference type="GO" id="GO:0005524">
    <property type="term" value="F:ATP binding"/>
    <property type="evidence" value="ECO:0007669"/>
    <property type="project" value="InterPro"/>
</dbReference>
<dbReference type="PANTHER" id="PTHR10285">
    <property type="entry name" value="URIDINE KINASE"/>
    <property type="match status" value="1"/>
</dbReference>
<dbReference type="InterPro" id="IPR006083">
    <property type="entry name" value="PRK/URK"/>
</dbReference>
<keyword evidence="3" id="KW-1185">Reference proteome</keyword>
<dbReference type="EMBL" id="FUXM01000008">
    <property type="protein sequence ID" value="SJZ83043.1"/>
    <property type="molecule type" value="Genomic_DNA"/>
</dbReference>
<dbReference type="SUPFAM" id="SSF52540">
    <property type="entry name" value="P-loop containing nucleoside triphosphate hydrolases"/>
    <property type="match status" value="1"/>
</dbReference>
<dbReference type="Proteomes" id="UP000189933">
    <property type="component" value="Unassembled WGS sequence"/>
</dbReference>
<name>A0A1T4NV10_9FIRM</name>
<dbReference type="Gene3D" id="3.40.50.300">
    <property type="entry name" value="P-loop containing nucleotide triphosphate hydrolases"/>
    <property type="match status" value="1"/>
</dbReference>